<keyword evidence="1" id="KW-0677">Repeat</keyword>
<dbReference type="InterPro" id="IPR051210">
    <property type="entry name" value="Ub_ligase/GEF_domain"/>
</dbReference>
<feature type="compositionally biased region" description="Polar residues" evidence="3">
    <location>
        <begin position="659"/>
        <end position="685"/>
    </location>
</feature>
<keyword evidence="5" id="KW-1185">Reference proteome</keyword>
<organism evidence="4 5">
    <name type="scientific">Saprolegnia diclina (strain VS20)</name>
    <dbReference type="NCBI Taxonomy" id="1156394"/>
    <lineage>
        <taxon>Eukaryota</taxon>
        <taxon>Sar</taxon>
        <taxon>Stramenopiles</taxon>
        <taxon>Oomycota</taxon>
        <taxon>Saprolegniomycetes</taxon>
        <taxon>Saprolegniales</taxon>
        <taxon>Saprolegniaceae</taxon>
        <taxon>Saprolegnia</taxon>
    </lineage>
</organism>
<name>T0R484_SAPDV</name>
<feature type="repeat" description="RCC1" evidence="2">
    <location>
        <begin position="1013"/>
        <end position="1082"/>
    </location>
</feature>
<proteinExistence type="predicted"/>
<dbReference type="Gene3D" id="2.130.10.30">
    <property type="entry name" value="Regulator of chromosome condensation 1/beta-lactamase-inhibitor protein II"/>
    <property type="match status" value="2"/>
</dbReference>
<dbReference type="Pfam" id="PF00415">
    <property type="entry name" value="RCC1"/>
    <property type="match status" value="2"/>
</dbReference>
<feature type="repeat" description="RCC1" evidence="2">
    <location>
        <begin position="487"/>
        <end position="554"/>
    </location>
</feature>
<dbReference type="PROSITE" id="PS50012">
    <property type="entry name" value="RCC1_3"/>
    <property type="match status" value="5"/>
</dbReference>
<dbReference type="Pfam" id="PF13540">
    <property type="entry name" value="RCC1_2"/>
    <property type="match status" value="2"/>
</dbReference>
<feature type="region of interest" description="Disordered" evidence="3">
    <location>
        <begin position="655"/>
        <end position="692"/>
    </location>
</feature>
<accession>T0R484</accession>
<dbReference type="RefSeq" id="XP_008604355.1">
    <property type="nucleotide sequence ID" value="XM_008606133.1"/>
</dbReference>
<dbReference type="eggNOG" id="KOG1426">
    <property type="taxonomic scope" value="Eukaryota"/>
</dbReference>
<dbReference type="AlphaFoldDB" id="T0R484"/>
<dbReference type="GeneID" id="19941376"/>
<dbReference type="VEuPathDB" id="FungiDB:SDRG_00649"/>
<gene>
    <name evidence="4" type="ORF">SDRG_00649</name>
</gene>
<dbReference type="EMBL" id="JH767133">
    <property type="protein sequence ID" value="EQC41786.1"/>
    <property type="molecule type" value="Genomic_DNA"/>
</dbReference>
<evidence type="ECO:0000313" key="4">
    <source>
        <dbReference type="EMBL" id="EQC41786.1"/>
    </source>
</evidence>
<evidence type="ECO:0000313" key="5">
    <source>
        <dbReference type="Proteomes" id="UP000030762"/>
    </source>
</evidence>
<dbReference type="InterPro" id="IPR009091">
    <property type="entry name" value="RCC1/BLIP-II"/>
</dbReference>
<dbReference type="PROSITE" id="PS50096">
    <property type="entry name" value="IQ"/>
    <property type="match status" value="1"/>
</dbReference>
<dbReference type="Proteomes" id="UP000030762">
    <property type="component" value="Unassembled WGS sequence"/>
</dbReference>
<dbReference type="SUPFAM" id="SSF50985">
    <property type="entry name" value="RCC1/BLIP-II"/>
    <property type="match status" value="2"/>
</dbReference>
<dbReference type="InterPro" id="IPR000408">
    <property type="entry name" value="Reg_chr_condens"/>
</dbReference>
<dbReference type="OrthoDB" id="61110at2759"/>
<dbReference type="InParanoid" id="T0R484"/>
<reference evidence="4 5" key="1">
    <citation type="submission" date="2012-04" db="EMBL/GenBank/DDBJ databases">
        <title>The Genome Sequence of Saprolegnia declina VS20.</title>
        <authorList>
            <consortium name="The Broad Institute Genome Sequencing Platform"/>
            <person name="Russ C."/>
            <person name="Nusbaum C."/>
            <person name="Tyler B."/>
            <person name="van West P."/>
            <person name="Dieguez-Uribeondo J."/>
            <person name="de Bruijn I."/>
            <person name="Tripathy S."/>
            <person name="Jiang R."/>
            <person name="Young S.K."/>
            <person name="Zeng Q."/>
            <person name="Gargeya S."/>
            <person name="Fitzgerald M."/>
            <person name="Haas B."/>
            <person name="Abouelleil A."/>
            <person name="Alvarado L."/>
            <person name="Arachchi H.M."/>
            <person name="Berlin A."/>
            <person name="Chapman S.B."/>
            <person name="Goldberg J."/>
            <person name="Griggs A."/>
            <person name="Gujja S."/>
            <person name="Hansen M."/>
            <person name="Howarth C."/>
            <person name="Imamovic A."/>
            <person name="Larimer J."/>
            <person name="McCowen C."/>
            <person name="Montmayeur A."/>
            <person name="Murphy C."/>
            <person name="Neiman D."/>
            <person name="Pearson M."/>
            <person name="Priest M."/>
            <person name="Roberts A."/>
            <person name="Saif S."/>
            <person name="Shea T."/>
            <person name="Sisk P."/>
            <person name="Sykes S."/>
            <person name="Wortman J."/>
            <person name="Nusbaum C."/>
            <person name="Birren B."/>
        </authorList>
    </citation>
    <scope>NUCLEOTIDE SEQUENCE [LARGE SCALE GENOMIC DNA]</scope>
    <source>
        <strain evidence="4 5">VS20</strain>
    </source>
</reference>
<dbReference type="PANTHER" id="PTHR22870:SF408">
    <property type="entry name" value="OS09G0560450 PROTEIN"/>
    <property type="match status" value="1"/>
</dbReference>
<protein>
    <submittedName>
        <fullName evidence="4">Uncharacterized protein</fullName>
    </submittedName>
</protein>
<evidence type="ECO:0000256" key="2">
    <source>
        <dbReference type="PROSITE-ProRule" id="PRU00235"/>
    </source>
</evidence>
<feature type="repeat" description="RCC1" evidence="2">
    <location>
        <begin position="404"/>
        <end position="486"/>
    </location>
</feature>
<sequence length="1159" mass="126167">MGSHYSALRYDATQVTILPQFLPFTQCVPMAEIAALAEKLRSLPTTAFISLDEFRSWLHMGRTFDVYTLYLFESLKTTRESKKVYAMELLCALAVCTSTSASAPTKVDLLCSLCTHPGARTLSESDVAILLLSTINGLRKLTIGLDAAWQHRSTRDLAKELLADAWQSLQKDATAIARDDFVVWCLQHKTTSYVLRHFIPGDILNPILPAAGDRHHALYASILASLSPDDAERAAAIAKMAASTKIQAIYKGRLAQRNFARQRDERLALRHAAAQTIQAYAKKQKTAQQLVARAVFERAAYNGAVLTFGTGLSLGDGHAHGVETAPKVVSRLQGTKCVRVAVSSSTTLLTTATEGFAWGHGLPLRIGDTTQLVTKVPSTIALNVAIVQQLALGVSHCLVLDRSGRVFSWGFNDHGQTGHGPNDVLEARTGARYATYLDPRLGDDVEYLDTPLQLAYFAGRNDQAADVIPIAAVACGDYFSLALSRDGAVYSWGEGSDGQLGHGTVSDHLTVGFVDRRQRQSAFTYASEPKAIATLKDIAVIGCKGNRSTALTRDHDLYEWGSWGRMRGTELPPAYVPELKHGAQQYALASFALGHEHTIADGASVWLRLLQTPVECFVLLAQHARRVDHIRALIASVDCAIVDIAFDDVAASPEDHWGSLSTEPSEVSISGETPRVSSPLDTSGTDDGAQLARSPSALHSSINALIHKLWCTRCQEVQPTVSQLAQHPSLLPLRWCRAVKDESFNYDALLREVLTDIGGRLLLTSLAPPEGYYLELLTPDTLLIELRGMPSNTCRMVTKRGLWTHILDLTDMTSTELPLDNSIVFVRFTEADLVVKVQHLREETILELVTASVAQKALTLQEYGVVSIVLAFDFHESLPFELVLPGDLGVYIPILMVDVDQGRRLQAALAAQDDGVTARLFFRPDHTPTIVATAFELGAIGVILQQRPPNYAPTFDGDVSSGDATIYRGPLEPAALVGTISHAHGTALRLGAHYDDATNLLLAKVQFCVRPTGNIYAWGCAANGRLGLGPTADAIDLDDGYDAMTETTYRWTQEPRVVTALSGRDVVDIAAGGSHTLARTRLGRVFSWGRGGDGQLGHHDTHDVWTPTLIRRLAYETIVAVAANDTSSTVLCEALHDVAYEQRRKEIALLKAVHAKLPR</sequence>
<dbReference type="OMA" id="FAWGRCL"/>
<feature type="repeat" description="RCC1" evidence="2">
    <location>
        <begin position="1083"/>
        <end position="1134"/>
    </location>
</feature>
<dbReference type="PANTHER" id="PTHR22870">
    <property type="entry name" value="REGULATOR OF CHROMOSOME CONDENSATION"/>
    <property type="match status" value="1"/>
</dbReference>
<dbReference type="STRING" id="1156394.T0R484"/>
<evidence type="ECO:0000256" key="1">
    <source>
        <dbReference type="ARBA" id="ARBA00022737"/>
    </source>
</evidence>
<feature type="repeat" description="RCC1" evidence="2">
    <location>
        <begin position="353"/>
        <end position="403"/>
    </location>
</feature>
<evidence type="ECO:0000256" key="3">
    <source>
        <dbReference type="SAM" id="MobiDB-lite"/>
    </source>
</evidence>